<evidence type="ECO:0000256" key="5">
    <source>
        <dbReference type="ARBA" id="ARBA00023163"/>
    </source>
</evidence>
<keyword evidence="5 8" id="KW-0804">Transcription</keyword>
<feature type="compositionally biased region" description="Acidic residues" evidence="9">
    <location>
        <begin position="787"/>
        <end position="796"/>
    </location>
</feature>
<dbReference type="PANTHER" id="PTHR13114:SF7">
    <property type="entry name" value="MEDIATOR OF RNA POLYMERASE II TRANSCRIPTION SUBUNIT 17"/>
    <property type="match status" value="1"/>
</dbReference>
<comment type="subunit">
    <text evidence="8">Component of the Mediator complex.</text>
</comment>
<evidence type="ECO:0000256" key="8">
    <source>
        <dbReference type="RuleBase" id="RU364140"/>
    </source>
</evidence>
<keyword evidence="6 8" id="KW-0539">Nucleus</keyword>
<name>A0ABP0BSD6_9PEZI</name>
<evidence type="ECO:0000256" key="7">
    <source>
        <dbReference type="ARBA" id="ARBA00032014"/>
    </source>
</evidence>
<feature type="region of interest" description="Disordered" evidence="9">
    <location>
        <begin position="566"/>
        <end position="594"/>
    </location>
</feature>
<evidence type="ECO:0000256" key="6">
    <source>
        <dbReference type="ARBA" id="ARBA00023242"/>
    </source>
</evidence>
<evidence type="ECO:0000256" key="9">
    <source>
        <dbReference type="SAM" id="MobiDB-lite"/>
    </source>
</evidence>
<evidence type="ECO:0000313" key="10">
    <source>
        <dbReference type="EMBL" id="CAK7222006.1"/>
    </source>
</evidence>
<feature type="region of interest" description="Disordered" evidence="9">
    <location>
        <begin position="762"/>
        <end position="818"/>
    </location>
</feature>
<accession>A0ABP0BSD6</accession>
<dbReference type="Gene3D" id="6.10.250.2620">
    <property type="match status" value="1"/>
</dbReference>
<dbReference type="Proteomes" id="UP001642405">
    <property type="component" value="Unassembled WGS sequence"/>
</dbReference>
<keyword evidence="8" id="KW-0010">Activator</keyword>
<feature type="compositionally biased region" description="Low complexity" evidence="9">
    <location>
        <begin position="574"/>
        <end position="587"/>
    </location>
</feature>
<comment type="subcellular location">
    <subcellularLocation>
        <location evidence="1 8">Nucleus</location>
    </subcellularLocation>
</comment>
<evidence type="ECO:0000313" key="11">
    <source>
        <dbReference type="Proteomes" id="UP001642405"/>
    </source>
</evidence>
<feature type="compositionally biased region" description="Basic and acidic residues" evidence="9">
    <location>
        <begin position="135"/>
        <end position="145"/>
    </location>
</feature>
<feature type="region of interest" description="Disordered" evidence="9">
    <location>
        <begin position="1"/>
        <end position="65"/>
    </location>
</feature>
<protein>
    <recommendedName>
        <fullName evidence="3 8">Mediator of RNA polymerase II transcription subunit 17</fullName>
    </recommendedName>
    <alternativeName>
        <fullName evidence="7 8">Mediator complex subunit 17</fullName>
    </alternativeName>
</protein>
<dbReference type="InterPro" id="IPR019313">
    <property type="entry name" value="Mediator_Med17"/>
</dbReference>
<comment type="similarity">
    <text evidence="2 8">Belongs to the Mediator complex subunit 17 family.</text>
</comment>
<proteinExistence type="inferred from homology"/>
<evidence type="ECO:0000256" key="1">
    <source>
        <dbReference type="ARBA" id="ARBA00004123"/>
    </source>
</evidence>
<dbReference type="EMBL" id="CAWUHB010000024">
    <property type="protein sequence ID" value="CAK7222006.1"/>
    <property type="molecule type" value="Genomic_DNA"/>
</dbReference>
<sequence length="868" mass="94171">MADNRARPIARPGIGAGSGAATSTPNRAAGLGPPPPPTSQQQAQQQPQVAPLGPPPPPRQLFGKRDAVFRPWPLPSKQPANIGEFVQRLKFQGIDFRDLNEDTLRAQVEKEKGEEESAEKRKKKGVARAVASTGAKRDTSHDRPHGLQEMIAKRDEILMSLEAAVQSGLIAVDFVSLLLSKDRPTQALQTLSPIVRDKAGIGTLSAGRIANAAQAARAIQSQAGGGFAGGGGVGGVSATGVPALDETTRFNAQRLIEHKLECVGWQLLAMDRACEALKVGRKRLRGEMRREERYWAEVLAVRDKGWTLSRMPGHRRVLRVKFGFSEAAPDLQALSFAPLQRVKNGQVALDLSALGAPSAVVLTLRKTLPGSGKEVVGRSPLVTRLSDSASLEARLLEARNTVHAKELWRELGREARTMISHGVAFHDDAIVFPVGADTEGIITIESLYHRPSAHVSAGEKAKRAAEATHDPQLSDMAAALVTSLQIFLAHGHRDHYRQRSAPPPPSDAMPPPPTYYMLRPIVANLKYEKAIEHIAGYLSDVCGILHGVGLEGSRFTLYERPLSMSIPPTSAARPQPQQQQQQQQQQQHHAPSASESLCNAFLAPREFSFEFSINDQVRILVRCRTMVAPLKAQYLVQLLPPPTSSSSSVPVLTPLAPPGPPPPKNPLVDVFPPADNYGTLRDVLNYLSKATSHVLAAHARKLVRQWENRSGMGAAWSTSVDGMEISQKNNAFARVRFSLVPHSTVTALDTLVALTEGRDPVLPIENDRDNYVDESEELADAQAGKTDDDDDDDDDGNNAQDTENARNTDSPMARPSPPELRVYASWPMDAAETAVYRKWVWSAASLSQQMSTDEANGANDLEAVVIGC</sequence>
<organism evidence="10 11">
    <name type="scientific">Sporothrix curviconia</name>
    <dbReference type="NCBI Taxonomy" id="1260050"/>
    <lineage>
        <taxon>Eukaryota</taxon>
        <taxon>Fungi</taxon>
        <taxon>Dikarya</taxon>
        <taxon>Ascomycota</taxon>
        <taxon>Pezizomycotina</taxon>
        <taxon>Sordariomycetes</taxon>
        <taxon>Sordariomycetidae</taxon>
        <taxon>Ophiostomatales</taxon>
        <taxon>Ophiostomataceae</taxon>
        <taxon>Sporothrix</taxon>
    </lineage>
</organism>
<comment type="caution">
    <text evidence="10">The sequence shown here is derived from an EMBL/GenBank/DDBJ whole genome shotgun (WGS) entry which is preliminary data.</text>
</comment>
<gene>
    <name evidence="10" type="primary">SRB4</name>
    <name evidence="8" type="synonym">MED17</name>
    <name evidence="10" type="ORF">SCUCBS95973_004693</name>
</gene>
<comment type="function">
    <text evidence="8">Component of the Mediator complex, a coactivator involved in the regulated transcription of nearly all RNA polymerase II-dependent genes. Mediator functions as a bridge to convey information from gene-specific regulatory proteins to the basal RNA polymerase II transcription machinery. Mediator is recruited to promoters by direct interactions with regulatory proteins and serves as a scaffold for the assembly of a functional preinitiation complex with RNA polymerase II and the general transcription factors.</text>
</comment>
<evidence type="ECO:0000256" key="3">
    <source>
        <dbReference type="ARBA" id="ARBA00019610"/>
    </source>
</evidence>
<feature type="region of interest" description="Disordered" evidence="9">
    <location>
        <begin position="107"/>
        <end position="145"/>
    </location>
</feature>
<feature type="compositionally biased region" description="Polar residues" evidence="9">
    <location>
        <begin position="797"/>
        <end position="810"/>
    </location>
</feature>
<keyword evidence="4 8" id="KW-0805">Transcription regulation</keyword>
<evidence type="ECO:0000256" key="2">
    <source>
        <dbReference type="ARBA" id="ARBA00005635"/>
    </source>
</evidence>
<dbReference type="Pfam" id="PF10156">
    <property type="entry name" value="Med17"/>
    <property type="match status" value="2"/>
</dbReference>
<evidence type="ECO:0000256" key="4">
    <source>
        <dbReference type="ARBA" id="ARBA00023015"/>
    </source>
</evidence>
<feature type="compositionally biased region" description="Low complexity" evidence="9">
    <location>
        <begin position="39"/>
        <end position="51"/>
    </location>
</feature>
<feature type="compositionally biased region" description="Basic and acidic residues" evidence="9">
    <location>
        <begin position="107"/>
        <end position="119"/>
    </location>
</feature>
<reference evidence="10 11" key="1">
    <citation type="submission" date="2024-01" db="EMBL/GenBank/DDBJ databases">
        <authorList>
            <person name="Allen C."/>
            <person name="Tagirdzhanova G."/>
        </authorList>
    </citation>
    <scope>NUCLEOTIDE SEQUENCE [LARGE SCALE GENOMIC DNA]</scope>
</reference>
<dbReference type="PANTHER" id="PTHR13114">
    <property type="entry name" value="MEDIATOR OF RNA POLYMERASE II TRANSCRIPTION SUBUNIT 17"/>
    <property type="match status" value="1"/>
</dbReference>
<keyword evidence="11" id="KW-1185">Reference proteome</keyword>